<dbReference type="PANTHER" id="PTHR31214">
    <property type="entry name" value="PROTEIN FAM221A-RELATED"/>
    <property type="match status" value="1"/>
</dbReference>
<dbReference type="AlphaFoldDB" id="A0A9W7DSY1"/>
<keyword evidence="4" id="KW-1185">Reference proteome</keyword>
<dbReference type="Pfam" id="PF14753">
    <property type="entry name" value="FAM221"/>
    <property type="match status" value="1"/>
</dbReference>
<organism evidence="3 4">
    <name type="scientific">Triparma strigata</name>
    <dbReference type="NCBI Taxonomy" id="1606541"/>
    <lineage>
        <taxon>Eukaryota</taxon>
        <taxon>Sar</taxon>
        <taxon>Stramenopiles</taxon>
        <taxon>Ochrophyta</taxon>
        <taxon>Bolidophyceae</taxon>
        <taxon>Parmales</taxon>
        <taxon>Triparmaceae</taxon>
        <taxon>Triparma</taxon>
    </lineage>
</organism>
<feature type="region of interest" description="Disordered" evidence="2">
    <location>
        <begin position="255"/>
        <end position="298"/>
    </location>
</feature>
<protein>
    <submittedName>
        <fullName evidence="3">Uncharacterized protein</fullName>
    </submittedName>
</protein>
<dbReference type="OrthoDB" id="196393at2759"/>
<comment type="caution">
    <text evidence="3">The sequence shown here is derived from an EMBL/GenBank/DDBJ whole genome shotgun (WGS) entry which is preliminary data.</text>
</comment>
<dbReference type="PANTHER" id="PTHR31214:SF3">
    <property type="entry name" value="PROTEIN FAM221B"/>
    <property type="match status" value="1"/>
</dbReference>
<evidence type="ECO:0000256" key="1">
    <source>
        <dbReference type="ARBA" id="ARBA00011026"/>
    </source>
</evidence>
<proteinExistence type="inferred from homology"/>
<dbReference type="Proteomes" id="UP001165085">
    <property type="component" value="Unassembled WGS sequence"/>
</dbReference>
<evidence type="ECO:0000313" key="4">
    <source>
        <dbReference type="Proteomes" id="UP001165085"/>
    </source>
</evidence>
<name>A0A9W7DSY1_9STRA</name>
<evidence type="ECO:0000256" key="2">
    <source>
        <dbReference type="SAM" id="MobiDB-lite"/>
    </source>
</evidence>
<dbReference type="InterPro" id="IPR026755">
    <property type="entry name" value="Fam221a/b"/>
</dbReference>
<gene>
    <name evidence="3" type="ORF">TrST_g10171</name>
</gene>
<accession>A0A9W7DSY1</accession>
<reference evidence="4" key="1">
    <citation type="journal article" date="2023" name="Commun. Biol.">
        <title>Genome analysis of Parmales, the sister group of diatoms, reveals the evolutionary specialization of diatoms from phago-mixotrophs to photoautotrophs.</title>
        <authorList>
            <person name="Ban H."/>
            <person name="Sato S."/>
            <person name="Yoshikawa S."/>
            <person name="Yamada K."/>
            <person name="Nakamura Y."/>
            <person name="Ichinomiya M."/>
            <person name="Sato N."/>
            <person name="Blanc-Mathieu R."/>
            <person name="Endo H."/>
            <person name="Kuwata A."/>
            <person name="Ogata H."/>
        </authorList>
    </citation>
    <scope>NUCLEOTIDE SEQUENCE [LARGE SCALE GENOMIC DNA]</scope>
    <source>
        <strain evidence="4">NIES 3701</strain>
    </source>
</reference>
<comment type="similarity">
    <text evidence="1">Belongs to the FAM221 family.</text>
</comment>
<dbReference type="EMBL" id="BRXY01000021">
    <property type="protein sequence ID" value="GMH53672.1"/>
    <property type="molecule type" value="Genomic_DNA"/>
</dbReference>
<sequence>MSYKPITKGAPTTMHPQMKISPGAEALMNAERAAADWAIRHNLYVLFRSSSSSSPNPDFCSRVGPTSRCFCGCPFSEHAIKGKGKSSKCRNCAGCRRFQFIFSRPEEVGDDYLPRRRGFNVNTWRAKCRCGHSHEEHCGPRGTTACTACGCGSFDSNFLCLVCDRHWEVHDTVFETGEERLDEGLPVGSDFIPLSEAPSLQSEIFGAGQKSASPEDLLESGAISVSAYHDMIKGMDGLAVASASNGSVGMRVKPSAVRVNPKQPKGKGKAERSVKLSHITSGGTKTGRVLNRWGKTEK</sequence>
<evidence type="ECO:0000313" key="3">
    <source>
        <dbReference type="EMBL" id="GMH53672.1"/>
    </source>
</evidence>